<dbReference type="SMART" id="SM00849">
    <property type="entry name" value="Lactamase_B"/>
    <property type="match status" value="1"/>
</dbReference>
<dbReference type="Gene3D" id="3.60.15.10">
    <property type="entry name" value="Ribonuclease Z/Hydroxyacylglutathione hydrolase-like"/>
    <property type="match status" value="1"/>
</dbReference>
<dbReference type="InterPro" id="IPR001279">
    <property type="entry name" value="Metallo-B-lactamas"/>
</dbReference>
<name>A0AA95KHK8_9GAMM</name>
<reference evidence="6" key="2">
    <citation type="submission" date="2023-04" db="EMBL/GenBank/DDBJ databases">
        <authorList>
            <person name="Beletskiy A.V."/>
            <person name="Mardanov A.V."/>
            <person name="Ravin N.V."/>
        </authorList>
    </citation>
    <scope>NUCLEOTIDE SEQUENCE</scope>
    <source>
        <strain evidence="6">GKL-01</strain>
    </source>
</reference>
<evidence type="ECO:0000256" key="3">
    <source>
        <dbReference type="ARBA" id="ARBA00022801"/>
    </source>
</evidence>
<evidence type="ECO:0000313" key="6">
    <source>
        <dbReference type="EMBL" id="WGZ90360.1"/>
    </source>
</evidence>
<keyword evidence="3" id="KW-0378">Hydrolase</keyword>
<dbReference type="GO" id="GO:0016787">
    <property type="term" value="F:hydrolase activity"/>
    <property type="evidence" value="ECO:0007669"/>
    <property type="project" value="UniProtKB-KW"/>
</dbReference>
<sequence>MQYQIIPVTAFEQNCSLVWCPQTQHCALVDPGGDPELLLNAMQAKQLQPQAIWLTHGHLDHVGATPTLAKQLNIPVYGPHEADKYWLDALPIQSQRFGLPTCPAFVPDHWLKHGDTLTLGQLSFNVLHTPGHTPGHVVLHNAEHATVFVGDVLFNGAVGRYDFPGGNHADLMNSIKSQLWPMADETVVVPGHGPTTTIGYERRYNPMVR</sequence>
<accession>A0AA95KHK8</accession>
<dbReference type="InterPro" id="IPR036866">
    <property type="entry name" value="RibonucZ/Hydroxyglut_hydro"/>
</dbReference>
<keyword evidence="4" id="KW-0862">Zinc</keyword>
<evidence type="ECO:0000256" key="1">
    <source>
        <dbReference type="ARBA" id="ARBA00001947"/>
    </source>
</evidence>
<dbReference type="KEGG" id="tdu:QJT80_12840"/>
<evidence type="ECO:0000256" key="2">
    <source>
        <dbReference type="ARBA" id="ARBA00022723"/>
    </source>
</evidence>
<feature type="domain" description="Metallo-beta-lactamase" evidence="5">
    <location>
        <begin position="12"/>
        <end position="192"/>
    </location>
</feature>
<dbReference type="PANTHER" id="PTHR46233:SF3">
    <property type="entry name" value="HYDROXYACYLGLUTATHIONE HYDROLASE GLOC"/>
    <property type="match status" value="1"/>
</dbReference>
<organism evidence="6">
    <name type="scientific">Candidatus Thiocaldithrix dubininis</name>
    <dbReference type="NCBI Taxonomy" id="3080823"/>
    <lineage>
        <taxon>Bacteria</taxon>
        <taxon>Pseudomonadati</taxon>
        <taxon>Pseudomonadota</taxon>
        <taxon>Gammaproteobacteria</taxon>
        <taxon>Thiotrichales</taxon>
        <taxon>Thiotrichaceae</taxon>
        <taxon>Candidatus Thiocaldithrix</taxon>
    </lineage>
</organism>
<dbReference type="GO" id="GO:0046872">
    <property type="term" value="F:metal ion binding"/>
    <property type="evidence" value="ECO:0007669"/>
    <property type="project" value="UniProtKB-KW"/>
</dbReference>
<dbReference type="CDD" id="cd07737">
    <property type="entry name" value="YcbL-like_MBL-fold"/>
    <property type="match status" value="1"/>
</dbReference>
<dbReference type="InterPro" id="IPR051453">
    <property type="entry name" value="MBL_Glyoxalase_II"/>
</dbReference>
<dbReference type="SUPFAM" id="SSF56281">
    <property type="entry name" value="Metallo-hydrolase/oxidoreductase"/>
    <property type="match status" value="1"/>
</dbReference>
<keyword evidence="2" id="KW-0479">Metal-binding</keyword>
<reference evidence="6" key="1">
    <citation type="journal article" date="2023" name="Int. J. Mol. Sci.">
        <title>Metagenomics Revealed a New Genus 'Candidatus Thiocaldithrix dubininis' gen. nov., sp. nov. and a New Species 'Candidatus Thiothrix putei' sp. nov. in the Family Thiotrichaceae, Some Members of Which Have Traits of Both Na+- and H+-Motive Energetics.</title>
        <authorList>
            <person name="Ravin N.V."/>
            <person name="Muntyan M.S."/>
            <person name="Smolyakov D.D."/>
            <person name="Rudenko T.S."/>
            <person name="Beletsky A.V."/>
            <person name="Mardanov A.V."/>
            <person name="Grabovich M.Y."/>
        </authorList>
    </citation>
    <scope>NUCLEOTIDE SEQUENCE</scope>
    <source>
        <strain evidence="6">GKL-01</strain>
    </source>
</reference>
<dbReference type="EMBL" id="CP124755">
    <property type="protein sequence ID" value="WGZ90360.1"/>
    <property type="molecule type" value="Genomic_DNA"/>
</dbReference>
<evidence type="ECO:0000256" key="4">
    <source>
        <dbReference type="ARBA" id="ARBA00022833"/>
    </source>
</evidence>
<gene>
    <name evidence="6" type="ORF">QJT80_12840</name>
</gene>
<protein>
    <submittedName>
        <fullName evidence="6">MBL fold metallo-hydrolase</fullName>
    </submittedName>
</protein>
<dbReference type="Pfam" id="PF00753">
    <property type="entry name" value="Lactamase_B"/>
    <property type="match status" value="1"/>
</dbReference>
<evidence type="ECO:0000259" key="5">
    <source>
        <dbReference type="SMART" id="SM00849"/>
    </source>
</evidence>
<dbReference type="Proteomes" id="UP001300672">
    <property type="component" value="Chromosome"/>
</dbReference>
<comment type="cofactor">
    <cofactor evidence="1">
        <name>Zn(2+)</name>
        <dbReference type="ChEBI" id="CHEBI:29105"/>
    </cofactor>
</comment>
<dbReference type="AlphaFoldDB" id="A0AA95KHK8"/>
<proteinExistence type="predicted"/>
<dbReference type="PANTHER" id="PTHR46233">
    <property type="entry name" value="HYDROXYACYLGLUTATHIONE HYDROLASE GLOC"/>
    <property type="match status" value="1"/>
</dbReference>